<sequence length="282" mass="30533">MQFSKWHGAGNDFVIVNGFKEKVAGLDLAAAGRLVCDRHFGVGADGLVFVLPSDSADFRMQIINSDGSEAEMCGNATRCVARYLYEQGLTDKTKVTLETLAGPIRPELVFTDGKVSGVRVDMGKPRFKRGEIPMSGPAEDGAVNVPVTVDGRTYYGIGVNMGNPHFVIFLDEDVRKVELPVTGPKIETDALFPRKTNVEFANVLSRGELRMRVWERGAGVTLACGTGTCATVVAGALSGRCDRTAQVHLDGGDLTIEWAEDDRVFMTGPAVEVFRGEFLLRI</sequence>
<keyword evidence="4 8" id="KW-0028">Amino-acid biosynthesis</keyword>
<feature type="active site" description="Proton acceptor" evidence="8">
    <location>
        <position position="224"/>
    </location>
</feature>
<comment type="similarity">
    <text evidence="2 8">Belongs to the diaminopimelate epimerase family.</text>
</comment>
<evidence type="ECO:0000313" key="10">
    <source>
        <dbReference type="EMBL" id="MDT8901521.1"/>
    </source>
</evidence>
<feature type="binding site" evidence="8">
    <location>
        <position position="64"/>
    </location>
    <ligand>
        <name>substrate</name>
    </ligand>
</feature>
<dbReference type="SUPFAM" id="SSF54506">
    <property type="entry name" value="Diaminopimelate epimerase-like"/>
    <property type="match status" value="1"/>
</dbReference>
<comment type="catalytic activity">
    <reaction evidence="7 8">
        <text>(2S,6S)-2,6-diaminopimelate = meso-2,6-diaminopimelate</text>
        <dbReference type="Rhea" id="RHEA:15393"/>
        <dbReference type="ChEBI" id="CHEBI:57609"/>
        <dbReference type="ChEBI" id="CHEBI:57791"/>
        <dbReference type="EC" id="5.1.1.7"/>
    </reaction>
</comment>
<keyword evidence="8" id="KW-0963">Cytoplasm</keyword>
<dbReference type="Gene3D" id="3.10.310.10">
    <property type="entry name" value="Diaminopimelate Epimerase, Chain A, domain 1"/>
    <property type="match status" value="2"/>
</dbReference>
<comment type="subunit">
    <text evidence="8">Homodimer.</text>
</comment>
<evidence type="ECO:0000256" key="7">
    <source>
        <dbReference type="ARBA" id="ARBA00051712"/>
    </source>
</evidence>
<keyword evidence="6 8" id="KW-0413">Isomerase</keyword>
<feature type="binding site" evidence="8">
    <location>
        <position position="11"/>
    </location>
    <ligand>
        <name>substrate</name>
    </ligand>
</feature>
<evidence type="ECO:0000313" key="11">
    <source>
        <dbReference type="Proteomes" id="UP001254848"/>
    </source>
</evidence>
<proteinExistence type="inferred from homology"/>
<dbReference type="InterPro" id="IPR001653">
    <property type="entry name" value="DAP_epimerase_DapF"/>
</dbReference>
<evidence type="ECO:0000256" key="9">
    <source>
        <dbReference type="PROSITE-ProRule" id="PRU10125"/>
    </source>
</evidence>
<dbReference type="NCBIfam" id="TIGR00652">
    <property type="entry name" value="DapF"/>
    <property type="match status" value="1"/>
</dbReference>
<gene>
    <name evidence="8 10" type="primary">dapF</name>
    <name evidence="10" type="ORF">Q4T40_09735</name>
</gene>
<comment type="subcellular location">
    <subcellularLocation>
        <location evidence="8">Cytoplasm</location>
    </subcellularLocation>
</comment>
<feature type="binding site" evidence="8">
    <location>
        <begin position="74"/>
        <end position="75"/>
    </location>
    <ligand>
        <name>substrate</name>
    </ligand>
</feature>
<feature type="binding site" evidence="8">
    <location>
        <begin position="215"/>
        <end position="216"/>
    </location>
    <ligand>
        <name>substrate</name>
    </ligand>
</feature>
<evidence type="ECO:0000256" key="2">
    <source>
        <dbReference type="ARBA" id="ARBA00010219"/>
    </source>
</evidence>
<evidence type="ECO:0000256" key="6">
    <source>
        <dbReference type="ARBA" id="ARBA00023235"/>
    </source>
</evidence>
<evidence type="ECO:0000256" key="3">
    <source>
        <dbReference type="ARBA" id="ARBA00013080"/>
    </source>
</evidence>
<dbReference type="EMBL" id="JAUOZS010000001">
    <property type="protein sequence ID" value="MDT8901521.1"/>
    <property type="molecule type" value="Genomic_DNA"/>
</dbReference>
<feature type="binding site" evidence="8">
    <location>
        <begin position="225"/>
        <end position="226"/>
    </location>
    <ligand>
        <name>substrate</name>
    </ligand>
</feature>
<name>A0ABU3P099_9FIRM</name>
<organism evidence="10 11">
    <name type="scientific">Anaeroselena agilis</name>
    <dbReference type="NCBI Taxonomy" id="3063788"/>
    <lineage>
        <taxon>Bacteria</taxon>
        <taxon>Bacillati</taxon>
        <taxon>Bacillota</taxon>
        <taxon>Negativicutes</taxon>
        <taxon>Acetonemataceae</taxon>
        <taxon>Anaeroselena</taxon>
    </lineage>
</organism>
<dbReference type="PROSITE" id="PS01326">
    <property type="entry name" value="DAP_EPIMERASE"/>
    <property type="match status" value="1"/>
</dbReference>
<dbReference type="HAMAP" id="MF_00197">
    <property type="entry name" value="DAP_epimerase"/>
    <property type="match status" value="1"/>
</dbReference>
<evidence type="ECO:0000256" key="5">
    <source>
        <dbReference type="ARBA" id="ARBA00023154"/>
    </source>
</evidence>
<evidence type="ECO:0000256" key="1">
    <source>
        <dbReference type="ARBA" id="ARBA00005196"/>
    </source>
</evidence>
<dbReference type="Pfam" id="PF01678">
    <property type="entry name" value="DAP_epimerase"/>
    <property type="match status" value="2"/>
</dbReference>
<dbReference type="Proteomes" id="UP001254848">
    <property type="component" value="Unassembled WGS sequence"/>
</dbReference>
<comment type="function">
    <text evidence="8">Catalyzes the stereoinversion of LL-2,6-diaminopimelate (L,L-DAP) to meso-diaminopimelate (meso-DAP), a precursor of L-lysine and an essential component of the bacterial peptidoglycan.</text>
</comment>
<feature type="binding site" evidence="8">
    <location>
        <position position="163"/>
    </location>
    <ligand>
        <name>substrate</name>
    </ligand>
</feature>
<dbReference type="RefSeq" id="WP_413780031.1">
    <property type="nucleotide sequence ID" value="NZ_JAUOZS010000001.1"/>
</dbReference>
<feature type="active site" description="Proton donor" evidence="8">
    <location>
        <position position="73"/>
    </location>
</feature>
<feature type="binding site" evidence="8">
    <location>
        <position position="197"/>
    </location>
    <ligand>
        <name>substrate</name>
    </ligand>
</feature>
<dbReference type="PANTHER" id="PTHR31689:SF0">
    <property type="entry name" value="DIAMINOPIMELATE EPIMERASE"/>
    <property type="match status" value="1"/>
</dbReference>
<keyword evidence="11" id="KW-1185">Reference proteome</keyword>
<evidence type="ECO:0000256" key="4">
    <source>
        <dbReference type="ARBA" id="ARBA00022605"/>
    </source>
</evidence>
<comment type="caution">
    <text evidence="10">The sequence shown here is derived from an EMBL/GenBank/DDBJ whole genome shotgun (WGS) entry which is preliminary data.</text>
</comment>
<comment type="pathway">
    <text evidence="1 8">Amino-acid biosynthesis; L-lysine biosynthesis via DAP pathway; DL-2,6-diaminopimelate from LL-2,6-diaminopimelate: step 1/1.</text>
</comment>
<dbReference type="PANTHER" id="PTHR31689">
    <property type="entry name" value="DIAMINOPIMELATE EPIMERASE, CHLOROPLASTIC"/>
    <property type="match status" value="1"/>
</dbReference>
<dbReference type="InterPro" id="IPR018510">
    <property type="entry name" value="DAP_epimerase_AS"/>
</dbReference>
<reference evidence="10 11" key="1">
    <citation type="submission" date="2023-07" db="EMBL/GenBank/DDBJ databases">
        <title>The novel representative of Negativicutes class, Anaeroselena agilis gen. nov. sp. nov.</title>
        <authorList>
            <person name="Prokofeva M.I."/>
            <person name="Elcheninov A.G."/>
            <person name="Klyukina A."/>
            <person name="Kublanov I.V."/>
            <person name="Frolov E.N."/>
            <person name="Podosokorskaya O.A."/>
        </authorList>
    </citation>
    <scope>NUCLEOTIDE SEQUENCE [LARGE SCALE GENOMIC DNA]</scope>
    <source>
        <strain evidence="10 11">4137-cl</strain>
    </source>
</reference>
<dbReference type="GO" id="GO:0008837">
    <property type="term" value="F:diaminopimelate epimerase activity"/>
    <property type="evidence" value="ECO:0007669"/>
    <property type="project" value="UniProtKB-EC"/>
</dbReference>
<accession>A0ABU3P099</accession>
<feature type="active site" evidence="9">
    <location>
        <position position="73"/>
    </location>
</feature>
<evidence type="ECO:0000256" key="8">
    <source>
        <dbReference type="HAMAP-Rule" id="MF_00197"/>
    </source>
</evidence>
<dbReference type="EC" id="5.1.1.7" evidence="3 8"/>
<comment type="caution">
    <text evidence="8">Lacks conserved residue(s) required for the propagation of feature annotation.</text>
</comment>
<keyword evidence="5 8" id="KW-0457">Lysine biosynthesis</keyword>
<protein>
    <recommendedName>
        <fullName evidence="3 8">Diaminopimelate epimerase</fullName>
        <shortName evidence="8">DAP epimerase</shortName>
        <ecNumber evidence="3 8">5.1.1.7</ecNumber>
    </recommendedName>
    <alternativeName>
        <fullName evidence="8">PLP-independent amino acid racemase</fullName>
    </alternativeName>
</protein>
<feature type="site" description="Could be important to modulate the pK values of the two catalytic cysteine residues" evidence="8">
    <location>
        <position position="215"/>
    </location>
</feature>
<feature type="site" description="Could be important to modulate the pK values of the two catalytic cysteine residues" evidence="8">
    <location>
        <position position="165"/>
    </location>
</feature>